<dbReference type="AlphaFoldDB" id="A0A9P7SYK2"/>
<organism evidence="1 2">
    <name type="scientific">Claviceps pusilla</name>
    <dbReference type="NCBI Taxonomy" id="123648"/>
    <lineage>
        <taxon>Eukaryota</taxon>
        <taxon>Fungi</taxon>
        <taxon>Dikarya</taxon>
        <taxon>Ascomycota</taxon>
        <taxon>Pezizomycotina</taxon>
        <taxon>Sordariomycetes</taxon>
        <taxon>Hypocreomycetidae</taxon>
        <taxon>Hypocreales</taxon>
        <taxon>Clavicipitaceae</taxon>
        <taxon>Claviceps</taxon>
    </lineage>
</organism>
<evidence type="ECO:0000313" key="1">
    <source>
        <dbReference type="EMBL" id="KAG5998763.1"/>
    </source>
</evidence>
<accession>A0A9P7SYK2</accession>
<evidence type="ECO:0000313" key="2">
    <source>
        <dbReference type="Proteomes" id="UP000748025"/>
    </source>
</evidence>
<keyword evidence="2" id="KW-1185">Reference proteome</keyword>
<reference evidence="1" key="1">
    <citation type="journal article" date="2020" name="bioRxiv">
        <title>Whole genome comparisons of ergot fungi reveals the divergence and evolution of species within the genus Claviceps are the result of varying mechanisms driving genome evolution and host range expansion.</title>
        <authorList>
            <person name="Wyka S.A."/>
            <person name="Mondo S.J."/>
            <person name="Liu M."/>
            <person name="Dettman J."/>
            <person name="Nalam V."/>
            <person name="Broders K.D."/>
        </authorList>
    </citation>
    <scope>NUCLEOTIDE SEQUENCE</scope>
    <source>
        <strain evidence="1">CCC 602</strain>
    </source>
</reference>
<name>A0A9P7SYK2_9HYPO</name>
<proteinExistence type="predicted"/>
<comment type="caution">
    <text evidence="1">The sequence shown here is derived from an EMBL/GenBank/DDBJ whole genome shotgun (WGS) entry which is preliminary data.</text>
</comment>
<protein>
    <submittedName>
        <fullName evidence="1">Uncharacterized protein</fullName>
    </submittedName>
</protein>
<gene>
    <name evidence="1" type="ORF">E4U43_002364</name>
</gene>
<dbReference type="Proteomes" id="UP000748025">
    <property type="component" value="Unassembled WGS sequence"/>
</dbReference>
<sequence length="201" mass="21870">MKSPVKMNYSFTICNKSGFPQSYSLFNALPKINPEAENLVSRAILVAKGVPSNAGIATLVLQSDNFYAICGTMYQDEAVQMYVMDRHPVNFGSRPRRGAGKTSGTTVVLKVKARNPPFLCWQGQGLDAGEEGAFCLCTEDYKLADAKNTCATNEPKPSKVDFSQGLEINLAELPPHAVIMHDEKSLTLSPESSTSPYVSKI</sequence>
<dbReference type="EMBL" id="SRPW01001823">
    <property type="protein sequence ID" value="KAG5998763.1"/>
    <property type="molecule type" value="Genomic_DNA"/>
</dbReference>
<dbReference type="OrthoDB" id="5129673at2759"/>